<protein>
    <recommendedName>
        <fullName evidence="1">Secretion system C-terminal sorting domain-containing protein</fullName>
    </recommendedName>
</protein>
<gene>
    <name evidence="2" type="ORF">CGW93_04410</name>
</gene>
<dbReference type="Proteomes" id="UP000216312">
    <property type="component" value="Unassembled WGS sequence"/>
</dbReference>
<reference evidence="3" key="1">
    <citation type="submission" date="2017-07" db="EMBL/GenBank/DDBJ databases">
        <title>Novel pathways for hydrocarbon cycling and metabolic interdependencies in hydrothermal sediment communities.</title>
        <authorList>
            <person name="Dombrowski N."/>
            <person name="Seitz K."/>
            <person name="Teske A."/>
            <person name="Baker B."/>
        </authorList>
    </citation>
    <scope>NUCLEOTIDE SEQUENCE [LARGE SCALE GENOMIC DNA]</scope>
</reference>
<comment type="caution">
    <text evidence="2">The sequence shown here is derived from an EMBL/GenBank/DDBJ whole genome shotgun (WGS) entry which is preliminary data.</text>
</comment>
<organism evidence="2 3">
    <name type="scientific">candidate division WOR-3 bacterium 4484_18</name>
    <dbReference type="NCBI Taxonomy" id="2020626"/>
    <lineage>
        <taxon>Bacteria</taxon>
        <taxon>Bacteria division WOR-3</taxon>
    </lineage>
</organism>
<feature type="domain" description="Secretion system C-terminal sorting" evidence="1">
    <location>
        <begin position="13"/>
        <end position="74"/>
    </location>
</feature>
<evidence type="ECO:0000313" key="2">
    <source>
        <dbReference type="EMBL" id="OYV02660.1"/>
    </source>
</evidence>
<sequence>MCFDALRIDYYIPRAEDVSLQLYNDIGQCVATIFKGYQPKGKHSITYDISGLCADTYFCRIATDNYTVTRKLVILK</sequence>
<proteinExistence type="predicted"/>
<dbReference type="EMBL" id="NMUJ01000064">
    <property type="protein sequence ID" value="OYV02660.1"/>
    <property type="molecule type" value="Genomic_DNA"/>
</dbReference>
<name>A0A257LTA6_UNCW3</name>
<dbReference type="Pfam" id="PF18962">
    <property type="entry name" value="Por_Secre_tail"/>
    <property type="match status" value="1"/>
</dbReference>
<evidence type="ECO:0000313" key="3">
    <source>
        <dbReference type="Proteomes" id="UP000216312"/>
    </source>
</evidence>
<dbReference type="InterPro" id="IPR026444">
    <property type="entry name" value="Secre_tail"/>
</dbReference>
<dbReference type="AlphaFoldDB" id="A0A257LTA6"/>
<dbReference type="NCBIfam" id="TIGR04183">
    <property type="entry name" value="Por_Secre_tail"/>
    <property type="match status" value="1"/>
</dbReference>
<dbReference type="Gene3D" id="2.60.40.4070">
    <property type="match status" value="1"/>
</dbReference>
<evidence type="ECO:0000259" key="1">
    <source>
        <dbReference type="Pfam" id="PF18962"/>
    </source>
</evidence>
<accession>A0A257LTA6</accession>